<dbReference type="InterPro" id="IPR010177">
    <property type="entry name" value="Paired_CXXCH_1"/>
</dbReference>
<proteinExistence type="predicted"/>
<accession>A0A550JAP6</accession>
<dbReference type="Pfam" id="PF09699">
    <property type="entry name" value="Paired_CXXCH_1"/>
    <property type="match status" value="1"/>
</dbReference>
<dbReference type="Gene3D" id="1.10.1130.10">
    <property type="entry name" value="Flavocytochrome C3, Chain A"/>
    <property type="match status" value="1"/>
</dbReference>
<keyword evidence="1" id="KW-0732">Signal</keyword>
<dbReference type="SUPFAM" id="SSF48695">
    <property type="entry name" value="Multiheme cytochromes"/>
    <property type="match status" value="1"/>
</dbReference>
<dbReference type="InterPro" id="IPR036280">
    <property type="entry name" value="Multihaem_cyt_sf"/>
</dbReference>
<keyword evidence="4" id="KW-1185">Reference proteome</keyword>
<sequence>MIRNLAFSLVLVAGLLVFADRADALISAHQCTYCHTTHLALGDTLLNAASVEALCLSCHGPGGISTLKAEVHTDSTTAPSFRHTCLDCHNPHDNLPNWKGGENIALVGLDLEDLGVARIPTPNSGIRNVVFENRTAFIQGSPDYDGACETCHTLTRFHRNTADGTHTHQVDTTCTSCHNHGNYFLR</sequence>
<evidence type="ECO:0000313" key="3">
    <source>
        <dbReference type="EMBL" id="TRO80330.1"/>
    </source>
</evidence>
<dbReference type="EMBL" id="VJVV01000008">
    <property type="protein sequence ID" value="TRO80330.1"/>
    <property type="molecule type" value="Genomic_DNA"/>
</dbReference>
<protein>
    <recommendedName>
        <fullName evidence="2">Doubled CXXCH motif domain-containing protein</fullName>
    </recommendedName>
</protein>
<dbReference type="Proteomes" id="UP000317155">
    <property type="component" value="Unassembled WGS sequence"/>
</dbReference>
<dbReference type="RefSeq" id="WP_092058588.1">
    <property type="nucleotide sequence ID" value="NZ_FOJJ01000040.1"/>
</dbReference>
<comment type="caution">
    <text evidence="3">The sequence shown here is derived from an EMBL/GenBank/DDBJ whole genome shotgun (WGS) entry which is preliminary data.</text>
</comment>
<evidence type="ECO:0000259" key="2">
    <source>
        <dbReference type="Pfam" id="PF09699"/>
    </source>
</evidence>
<evidence type="ECO:0000313" key="4">
    <source>
        <dbReference type="Proteomes" id="UP000317155"/>
    </source>
</evidence>
<feature type="domain" description="Doubled CXXCH motif" evidence="2">
    <location>
        <begin position="28"/>
        <end position="60"/>
    </location>
</feature>
<organism evidence="3 4">
    <name type="scientific">Trichloromonas acetexigens</name>
    <dbReference type="NCBI Taxonomy" id="38815"/>
    <lineage>
        <taxon>Bacteria</taxon>
        <taxon>Pseudomonadati</taxon>
        <taxon>Thermodesulfobacteriota</taxon>
        <taxon>Desulfuromonadia</taxon>
        <taxon>Desulfuromonadales</taxon>
        <taxon>Trichloromonadaceae</taxon>
        <taxon>Trichloromonas</taxon>
    </lineage>
</organism>
<reference evidence="3 4" key="1">
    <citation type="submission" date="2019-07" db="EMBL/GenBank/DDBJ databases">
        <title>Insights of Desulfuromonas acetexigens electromicrobiology.</title>
        <authorList>
            <person name="Katuri K."/>
            <person name="Sapireddy V."/>
            <person name="Shaw D.R."/>
            <person name="Saikaly P."/>
        </authorList>
    </citation>
    <scope>NUCLEOTIDE SEQUENCE [LARGE SCALE GENOMIC DNA]</scope>
    <source>
        <strain evidence="3 4">2873</strain>
    </source>
</reference>
<gene>
    <name evidence="3" type="ORF">FL622_11925</name>
</gene>
<evidence type="ECO:0000256" key="1">
    <source>
        <dbReference type="SAM" id="SignalP"/>
    </source>
</evidence>
<feature type="signal peptide" evidence="1">
    <location>
        <begin position="1"/>
        <end position="19"/>
    </location>
</feature>
<dbReference type="AlphaFoldDB" id="A0A550JAP6"/>
<dbReference type="OrthoDB" id="5401783at2"/>
<name>A0A550JAP6_9BACT</name>
<feature type="chain" id="PRO_5022203336" description="Doubled CXXCH motif domain-containing protein" evidence="1">
    <location>
        <begin position="20"/>
        <end position="186"/>
    </location>
</feature>